<dbReference type="AlphaFoldDB" id="A0A7W3N9G0"/>
<dbReference type="Proteomes" id="UP000543174">
    <property type="component" value="Unassembled WGS sequence"/>
</dbReference>
<comment type="caution">
    <text evidence="1">The sequence shown here is derived from an EMBL/GenBank/DDBJ whole genome shotgun (WGS) entry which is preliminary data.</text>
</comment>
<protein>
    <submittedName>
        <fullName evidence="1">Uncharacterized protein</fullName>
    </submittedName>
</protein>
<organism evidence="1 2">
    <name type="scientific">Priestia aryabhattai</name>
    <name type="common">Bacillus aryabhattai</name>
    <dbReference type="NCBI Taxonomy" id="412384"/>
    <lineage>
        <taxon>Bacteria</taxon>
        <taxon>Bacillati</taxon>
        <taxon>Bacillota</taxon>
        <taxon>Bacilli</taxon>
        <taxon>Bacillales</taxon>
        <taxon>Bacillaceae</taxon>
        <taxon>Priestia</taxon>
    </lineage>
</organism>
<accession>A0A7W3N9G0</accession>
<evidence type="ECO:0000313" key="2">
    <source>
        <dbReference type="Proteomes" id="UP000543174"/>
    </source>
</evidence>
<keyword evidence="2" id="KW-1185">Reference proteome</keyword>
<dbReference type="RefSeq" id="WP_176544298.1">
    <property type="nucleotide sequence ID" value="NZ_JACJHT010000001.1"/>
</dbReference>
<evidence type="ECO:0000313" key="1">
    <source>
        <dbReference type="EMBL" id="MBA9038784.1"/>
    </source>
</evidence>
<gene>
    <name evidence="1" type="ORF">HNP21_001873</name>
</gene>
<sequence length="47" mass="5518">MHGNLEQKTLLHGDVEQKMEKMKGKSRCHKKIYVKVAYLHGRLEPNL</sequence>
<reference evidence="1" key="1">
    <citation type="submission" date="2020-08" db="EMBL/GenBank/DDBJ databases">
        <title>Functional genomics of gut bacteria from endangered species of beetles.</title>
        <authorList>
            <person name="Carlos-Shanley C."/>
        </authorList>
    </citation>
    <scope>NUCLEOTIDE SEQUENCE [LARGE SCALE GENOMIC DNA]</scope>
    <source>
        <strain evidence="1">S00060</strain>
    </source>
</reference>
<proteinExistence type="predicted"/>
<name>A0A7W3N9G0_PRIAR</name>
<dbReference type="EMBL" id="JACJHT010000001">
    <property type="protein sequence ID" value="MBA9038784.1"/>
    <property type="molecule type" value="Genomic_DNA"/>
</dbReference>